<comment type="caution">
    <text evidence="3">The sequence shown here is derived from an EMBL/GenBank/DDBJ whole genome shotgun (WGS) entry which is preliminary data.</text>
</comment>
<dbReference type="Gene3D" id="3.30.565.10">
    <property type="entry name" value="Histidine kinase-like ATPase, C-terminal domain"/>
    <property type="match status" value="1"/>
</dbReference>
<dbReference type="GO" id="GO:0005524">
    <property type="term" value="F:ATP binding"/>
    <property type="evidence" value="ECO:0007669"/>
    <property type="project" value="UniProtKB-KW"/>
</dbReference>
<dbReference type="PANTHER" id="PTHR35526:SF3">
    <property type="entry name" value="ANTI-SIGMA-F FACTOR RSBW"/>
    <property type="match status" value="1"/>
</dbReference>
<keyword evidence="1" id="KW-0723">Serine/threonine-protein kinase</keyword>
<dbReference type="EMBL" id="JAAGMD010000834">
    <property type="protein sequence ID" value="NEA90243.1"/>
    <property type="molecule type" value="Genomic_DNA"/>
</dbReference>
<dbReference type="PANTHER" id="PTHR35526">
    <property type="entry name" value="ANTI-SIGMA-F FACTOR RSBW-RELATED"/>
    <property type="match status" value="1"/>
</dbReference>
<keyword evidence="3" id="KW-0547">Nucleotide-binding</keyword>
<dbReference type="SUPFAM" id="SSF55874">
    <property type="entry name" value="ATPase domain of HSP90 chaperone/DNA topoisomerase II/histidine kinase"/>
    <property type="match status" value="1"/>
</dbReference>
<sequence>MAVSVLFEAGAEIGEARDIARDFLRSVRAERGVAVSAQATGLVQLVVSELVTNARKYAPGACLLDLVFRDGAVQVGVWDSSTTLPTVRGRDPHRVGQHGLELVRAVCRTFRAHREGAGKRITALVQIADDPGTADPASSRQGP</sequence>
<gene>
    <name evidence="3" type="ORF">G3I53_30435</name>
</gene>
<dbReference type="CDD" id="cd16936">
    <property type="entry name" value="HATPase_RsbW-like"/>
    <property type="match status" value="1"/>
</dbReference>
<name>A0A6G3R3C3_9ACTN</name>
<evidence type="ECO:0000313" key="3">
    <source>
        <dbReference type="EMBL" id="NEA90243.1"/>
    </source>
</evidence>
<proteinExistence type="predicted"/>
<keyword evidence="1" id="KW-0808">Transferase</keyword>
<dbReference type="InterPro" id="IPR003594">
    <property type="entry name" value="HATPase_dom"/>
</dbReference>
<keyword evidence="1" id="KW-0418">Kinase</keyword>
<organism evidence="3">
    <name type="scientific">Streptomyces sp. SID14436</name>
    <dbReference type="NCBI Taxonomy" id="2706070"/>
    <lineage>
        <taxon>Bacteria</taxon>
        <taxon>Bacillati</taxon>
        <taxon>Actinomycetota</taxon>
        <taxon>Actinomycetes</taxon>
        <taxon>Kitasatosporales</taxon>
        <taxon>Streptomycetaceae</taxon>
        <taxon>Streptomyces</taxon>
    </lineage>
</organism>
<evidence type="ECO:0000259" key="2">
    <source>
        <dbReference type="Pfam" id="PF13581"/>
    </source>
</evidence>
<keyword evidence="3" id="KW-0067">ATP-binding</keyword>
<dbReference type="InterPro" id="IPR036890">
    <property type="entry name" value="HATPase_C_sf"/>
</dbReference>
<accession>A0A6G3R3C3</accession>
<dbReference type="InterPro" id="IPR050267">
    <property type="entry name" value="Anti-sigma-factor_SerPK"/>
</dbReference>
<dbReference type="RefSeq" id="WP_164333134.1">
    <property type="nucleotide sequence ID" value="NZ_JAAGMD010000834.1"/>
</dbReference>
<dbReference type="GO" id="GO:0004674">
    <property type="term" value="F:protein serine/threonine kinase activity"/>
    <property type="evidence" value="ECO:0007669"/>
    <property type="project" value="UniProtKB-KW"/>
</dbReference>
<reference evidence="3" key="1">
    <citation type="submission" date="2020-01" db="EMBL/GenBank/DDBJ databases">
        <title>Insect and environment-associated Actinomycetes.</title>
        <authorList>
            <person name="Currrie C."/>
            <person name="Chevrette M."/>
            <person name="Carlson C."/>
            <person name="Stubbendieck R."/>
            <person name="Wendt-Pienkowski E."/>
        </authorList>
    </citation>
    <scope>NUCLEOTIDE SEQUENCE</scope>
    <source>
        <strain evidence="3">SID14436</strain>
    </source>
</reference>
<protein>
    <submittedName>
        <fullName evidence="3">ATP-binding protein</fullName>
    </submittedName>
</protein>
<feature type="domain" description="Histidine kinase/HSP90-like ATPase" evidence="2">
    <location>
        <begin position="20"/>
        <end position="122"/>
    </location>
</feature>
<dbReference type="Pfam" id="PF13581">
    <property type="entry name" value="HATPase_c_2"/>
    <property type="match status" value="1"/>
</dbReference>
<evidence type="ECO:0000256" key="1">
    <source>
        <dbReference type="ARBA" id="ARBA00022527"/>
    </source>
</evidence>
<dbReference type="AlphaFoldDB" id="A0A6G3R3C3"/>